<dbReference type="STRING" id="478744.SAMN05444359_10412"/>
<keyword evidence="5" id="KW-0694">RNA-binding</keyword>
<keyword evidence="5" id="KW-0699">rRNA-binding</keyword>
<keyword evidence="8" id="KW-1185">Reference proteome</keyword>
<keyword evidence="2 5" id="KW-0689">Ribosomal protein</keyword>
<evidence type="ECO:0000256" key="3">
    <source>
        <dbReference type="ARBA" id="ARBA00023274"/>
    </source>
</evidence>
<dbReference type="GO" id="GO:0006412">
    <property type="term" value="P:translation"/>
    <property type="evidence" value="ECO:0007669"/>
    <property type="project" value="UniProtKB-UniRule"/>
</dbReference>
<dbReference type="AlphaFoldDB" id="A0A1H9C0A8"/>
<dbReference type="HAMAP" id="MF_01328_B">
    <property type="entry name" value="Ribosomal_uL4_B"/>
    <property type="match status" value="1"/>
</dbReference>
<dbReference type="InterPro" id="IPR002136">
    <property type="entry name" value="Ribosomal_uL4"/>
</dbReference>
<protein>
    <recommendedName>
        <fullName evidence="4 5">Large ribosomal subunit protein uL4</fullName>
    </recommendedName>
</protein>
<dbReference type="OrthoDB" id="9803201at2"/>
<evidence type="ECO:0000256" key="6">
    <source>
        <dbReference type="SAM" id="MobiDB-lite"/>
    </source>
</evidence>
<comment type="function">
    <text evidence="5">One of the primary rRNA binding proteins, this protein initially binds near the 5'-end of the 23S rRNA. It is important during the early stages of 50S assembly. It makes multiple contacts with different domains of the 23S rRNA in the assembled 50S subunit and ribosome.</text>
</comment>
<sequence>MKLQVHSAQGSGTGREVELPENIFGVEPNEHAVYLAVKAYLAAQRQGTHKAKERGEIAGSTKKLHKQKGTGGSRKGDIKNPLFRSGGRVFGPRPRTYGLKLNKKVRQLARASAFSAKATAGSIKVVEDLKFDAPKTKDYVSFLNALGANEGKVLLITAEHDQFVYRSGRNLPNNAIVSAGEVNTYDVMKAGTVIVAEGAIAKLKEQFA</sequence>
<evidence type="ECO:0000313" key="8">
    <source>
        <dbReference type="Proteomes" id="UP000199021"/>
    </source>
</evidence>
<dbReference type="InterPro" id="IPR023574">
    <property type="entry name" value="Ribosomal_uL4_dom_sf"/>
</dbReference>
<comment type="similarity">
    <text evidence="1 5">Belongs to the universal ribosomal protein uL4 family.</text>
</comment>
<comment type="function">
    <text evidence="5">Forms part of the polypeptide exit tunnel.</text>
</comment>
<evidence type="ECO:0000256" key="1">
    <source>
        <dbReference type="ARBA" id="ARBA00010528"/>
    </source>
</evidence>
<dbReference type="SUPFAM" id="SSF52166">
    <property type="entry name" value="Ribosomal protein L4"/>
    <property type="match status" value="1"/>
</dbReference>
<dbReference type="NCBIfam" id="TIGR03953">
    <property type="entry name" value="rplD_bact"/>
    <property type="match status" value="1"/>
</dbReference>
<dbReference type="InParanoid" id="A0A1H9C0A8"/>
<dbReference type="PANTHER" id="PTHR10746:SF6">
    <property type="entry name" value="LARGE RIBOSOMAL SUBUNIT PROTEIN UL4M"/>
    <property type="match status" value="1"/>
</dbReference>
<dbReference type="RefSeq" id="WP_090165805.1">
    <property type="nucleotide sequence ID" value="NZ_FOFB01000004.1"/>
</dbReference>
<feature type="region of interest" description="Disordered" evidence="6">
    <location>
        <begin position="51"/>
        <end position="85"/>
    </location>
</feature>
<dbReference type="Proteomes" id="UP000199021">
    <property type="component" value="Unassembled WGS sequence"/>
</dbReference>
<comment type="subunit">
    <text evidence="5">Part of the 50S ribosomal subunit.</text>
</comment>
<name>A0A1H9C0A8_9BACT</name>
<dbReference type="PANTHER" id="PTHR10746">
    <property type="entry name" value="50S RIBOSOMAL PROTEIN L4"/>
    <property type="match status" value="1"/>
</dbReference>
<dbReference type="EMBL" id="FOFB01000004">
    <property type="protein sequence ID" value="SEP94441.1"/>
    <property type="molecule type" value="Genomic_DNA"/>
</dbReference>
<organism evidence="7 8">
    <name type="scientific">Neolewinella agarilytica</name>
    <dbReference type="NCBI Taxonomy" id="478744"/>
    <lineage>
        <taxon>Bacteria</taxon>
        <taxon>Pseudomonadati</taxon>
        <taxon>Bacteroidota</taxon>
        <taxon>Saprospiria</taxon>
        <taxon>Saprospirales</taxon>
        <taxon>Lewinellaceae</taxon>
        <taxon>Neolewinella</taxon>
    </lineage>
</organism>
<evidence type="ECO:0000313" key="7">
    <source>
        <dbReference type="EMBL" id="SEP94441.1"/>
    </source>
</evidence>
<dbReference type="GO" id="GO:0005840">
    <property type="term" value="C:ribosome"/>
    <property type="evidence" value="ECO:0007669"/>
    <property type="project" value="UniProtKB-KW"/>
</dbReference>
<dbReference type="InterPro" id="IPR013005">
    <property type="entry name" value="Ribosomal_uL4-like"/>
</dbReference>
<dbReference type="FunCoup" id="A0A1H9C0A8">
    <property type="interactions" value="502"/>
</dbReference>
<proteinExistence type="inferred from homology"/>
<dbReference type="Gene3D" id="3.40.1370.10">
    <property type="match status" value="1"/>
</dbReference>
<keyword evidence="3 5" id="KW-0687">Ribonucleoprotein</keyword>
<reference evidence="8" key="1">
    <citation type="submission" date="2016-10" db="EMBL/GenBank/DDBJ databases">
        <authorList>
            <person name="Varghese N."/>
            <person name="Submissions S."/>
        </authorList>
    </citation>
    <scope>NUCLEOTIDE SEQUENCE [LARGE SCALE GENOMIC DNA]</scope>
    <source>
        <strain evidence="8">DSM 24740</strain>
    </source>
</reference>
<accession>A0A1H9C0A8</accession>
<dbReference type="GO" id="GO:0019843">
    <property type="term" value="F:rRNA binding"/>
    <property type="evidence" value="ECO:0007669"/>
    <property type="project" value="UniProtKB-UniRule"/>
</dbReference>
<evidence type="ECO:0000256" key="5">
    <source>
        <dbReference type="HAMAP-Rule" id="MF_01328"/>
    </source>
</evidence>
<dbReference type="GO" id="GO:1990904">
    <property type="term" value="C:ribonucleoprotein complex"/>
    <property type="evidence" value="ECO:0007669"/>
    <property type="project" value="UniProtKB-KW"/>
</dbReference>
<evidence type="ECO:0000256" key="2">
    <source>
        <dbReference type="ARBA" id="ARBA00022980"/>
    </source>
</evidence>
<gene>
    <name evidence="5" type="primary">rplD</name>
    <name evidence="7" type="ORF">SAMN05444359_10412</name>
</gene>
<evidence type="ECO:0000256" key="4">
    <source>
        <dbReference type="ARBA" id="ARBA00035244"/>
    </source>
</evidence>
<dbReference type="Pfam" id="PF00573">
    <property type="entry name" value="Ribosomal_L4"/>
    <property type="match status" value="1"/>
</dbReference>
<dbReference type="GO" id="GO:0003735">
    <property type="term" value="F:structural constituent of ribosome"/>
    <property type="evidence" value="ECO:0007669"/>
    <property type="project" value="InterPro"/>
</dbReference>